<feature type="transmembrane region" description="Helical" evidence="1">
    <location>
        <begin position="98"/>
        <end position="118"/>
    </location>
</feature>
<reference evidence="2" key="1">
    <citation type="submission" date="2020-02" db="EMBL/GenBank/DDBJ databases">
        <authorList>
            <person name="Meier V. D."/>
        </authorList>
    </citation>
    <scope>NUCLEOTIDE SEQUENCE</scope>
    <source>
        <strain evidence="2">AVDCRST_MAG67</strain>
    </source>
</reference>
<keyword evidence="1" id="KW-0812">Transmembrane</keyword>
<feature type="transmembrane region" description="Helical" evidence="1">
    <location>
        <begin position="224"/>
        <end position="243"/>
    </location>
</feature>
<dbReference type="EMBL" id="CADCVQ010000020">
    <property type="protein sequence ID" value="CAA9475645.1"/>
    <property type="molecule type" value="Genomic_DNA"/>
</dbReference>
<feature type="transmembrane region" description="Helical" evidence="1">
    <location>
        <begin position="51"/>
        <end position="69"/>
    </location>
</feature>
<evidence type="ECO:0000313" key="2">
    <source>
        <dbReference type="EMBL" id="CAA9475645.1"/>
    </source>
</evidence>
<feature type="transmembrane region" description="Helical" evidence="1">
    <location>
        <begin position="153"/>
        <end position="171"/>
    </location>
</feature>
<feature type="transmembrane region" description="Helical" evidence="1">
    <location>
        <begin position="367"/>
        <end position="388"/>
    </location>
</feature>
<feature type="transmembrane region" description="Helical" evidence="1">
    <location>
        <begin position="200"/>
        <end position="217"/>
    </location>
</feature>
<evidence type="ECO:0000256" key="1">
    <source>
        <dbReference type="SAM" id="Phobius"/>
    </source>
</evidence>
<keyword evidence="1" id="KW-0472">Membrane</keyword>
<gene>
    <name evidence="2" type="ORF">AVDCRST_MAG67-394</name>
</gene>
<accession>A0A6J4RUP8</accession>
<protein>
    <submittedName>
        <fullName evidence="2">Uncharacterized protein</fullName>
    </submittedName>
</protein>
<feature type="transmembrane region" description="Helical" evidence="1">
    <location>
        <begin position="400"/>
        <end position="419"/>
    </location>
</feature>
<keyword evidence="1" id="KW-1133">Transmembrane helix</keyword>
<organism evidence="2">
    <name type="scientific">uncultured Solirubrobacteraceae bacterium</name>
    <dbReference type="NCBI Taxonomy" id="1162706"/>
    <lineage>
        <taxon>Bacteria</taxon>
        <taxon>Bacillati</taxon>
        <taxon>Actinomycetota</taxon>
        <taxon>Thermoleophilia</taxon>
        <taxon>Solirubrobacterales</taxon>
        <taxon>Solirubrobacteraceae</taxon>
        <taxon>environmental samples</taxon>
    </lineage>
</organism>
<proteinExistence type="predicted"/>
<feature type="transmembrane region" description="Helical" evidence="1">
    <location>
        <begin position="340"/>
        <end position="360"/>
    </location>
</feature>
<feature type="transmembrane region" description="Helical" evidence="1">
    <location>
        <begin position="178"/>
        <end position="194"/>
    </location>
</feature>
<name>A0A6J4RUP8_9ACTN</name>
<feature type="transmembrane region" description="Helical" evidence="1">
    <location>
        <begin position="431"/>
        <end position="451"/>
    </location>
</feature>
<feature type="transmembrane region" description="Helical" evidence="1">
    <location>
        <begin position="20"/>
        <end position="45"/>
    </location>
</feature>
<dbReference type="AlphaFoldDB" id="A0A6J4RUP8"/>
<sequence>MLLMTLFVVVRRGWRSGPSVHVACLFVGAWALVLLLFALPIISYAPTTVEAWALLYGSIAATTLGCLAARPRWESPPAPADEQQRLLRATIDPGRLRHVWLGCAVLGAIGFAAFVYAIDRVAGWQAVFSSPGEVRALKRDSVEFQDAYGLWKLLTYFNQVAFVMWTVGIRLRIFSGRWRLAAAAGFVSLIPFVFTGDRNLMAAAIALTCMLHVLWPWNGSLRRVAIVLGLALVIAAAGLTAIGNRYGGSLDDHPEVEAHVQIPALDAVAIPYLYLTANIPTFGKLTEDELAPNTIGQMAVLPAVKAAARAGLVETAPVETGVFYSIPFEAFSNYSWLGSFWLDFRVAGVLLLPLLVGYVATSARLRLAAAPTFLGLWTAAILLYVIAYSPLSNVLSTSLTWQYLLLGPVLSVLLQPGAARRMVARLVARRRVATALGAATLLASAGVVAVASSSKPSQRETVASNELHDAVEKARYVYTETGRYPVPLSLATRLAVSRPGVKFLPQATYSEPLPPPGVIAVFTQPEDVFLRVRGGDGRVYEVHRTEADGGITFGPGTRDR</sequence>